<proteinExistence type="inferred from homology"/>
<comment type="caution">
    <text evidence="8">The sequence shown here is derived from an EMBL/GenBank/DDBJ whole genome shotgun (WGS) entry which is preliminary data.</text>
</comment>
<dbReference type="InterPro" id="IPR013149">
    <property type="entry name" value="ADH-like_C"/>
</dbReference>
<evidence type="ECO:0000259" key="7">
    <source>
        <dbReference type="SMART" id="SM00829"/>
    </source>
</evidence>
<evidence type="ECO:0000256" key="3">
    <source>
        <dbReference type="ARBA" id="ARBA00022723"/>
    </source>
</evidence>
<organism evidence="8 9">
    <name type="scientific">Streptomyces bohaiensis</name>
    <dbReference type="NCBI Taxonomy" id="1431344"/>
    <lineage>
        <taxon>Bacteria</taxon>
        <taxon>Bacillati</taxon>
        <taxon>Actinomycetota</taxon>
        <taxon>Actinomycetes</taxon>
        <taxon>Kitasatosporales</taxon>
        <taxon>Streptomycetaceae</taxon>
        <taxon>Streptomyces</taxon>
    </lineage>
</organism>
<dbReference type="InterPro" id="IPR020843">
    <property type="entry name" value="ER"/>
</dbReference>
<evidence type="ECO:0000256" key="6">
    <source>
        <dbReference type="RuleBase" id="RU361277"/>
    </source>
</evidence>
<dbReference type="SUPFAM" id="SSF50129">
    <property type="entry name" value="GroES-like"/>
    <property type="match status" value="1"/>
</dbReference>
<evidence type="ECO:0000256" key="1">
    <source>
        <dbReference type="ARBA" id="ARBA00001947"/>
    </source>
</evidence>
<comment type="similarity">
    <text evidence="2 6">Belongs to the zinc-containing alcohol dehydrogenase family.</text>
</comment>
<evidence type="ECO:0000256" key="5">
    <source>
        <dbReference type="ARBA" id="ARBA00023002"/>
    </source>
</evidence>
<dbReference type="Pfam" id="PF00107">
    <property type="entry name" value="ADH_zinc_N"/>
    <property type="match status" value="1"/>
</dbReference>
<evidence type="ECO:0000313" key="9">
    <source>
        <dbReference type="Proteomes" id="UP000727056"/>
    </source>
</evidence>
<dbReference type="InterPro" id="IPR011032">
    <property type="entry name" value="GroES-like_sf"/>
</dbReference>
<feature type="domain" description="Enoyl reductase (ER)" evidence="7">
    <location>
        <begin position="8"/>
        <end position="343"/>
    </location>
</feature>
<dbReference type="PANTHER" id="PTHR42813:SF4">
    <property type="entry name" value="NADP-DEPENDENT ISOPROPANOL DEHYDROGENASE"/>
    <property type="match status" value="1"/>
</dbReference>
<dbReference type="Gene3D" id="3.90.180.10">
    <property type="entry name" value="Medium-chain alcohol dehydrogenases, catalytic domain"/>
    <property type="match status" value="1"/>
</dbReference>
<dbReference type="InterPro" id="IPR036291">
    <property type="entry name" value="NAD(P)-bd_dom_sf"/>
</dbReference>
<dbReference type="Proteomes" id="UP000727056">
    <property type="component" value="Unassembled WGS sequence"/>
</dbReference>
<sequence>MHALVFKGTGDAAWEDRPDPRVESSTDAVVRIDTTTICGTDLHILAGDVPEVAPGTVLGHEAVGEVVDTGSAVADFRPGDRVLVSCISGCGRCSSCRGGRYGQCTGGGGWVLGHTVDGTQAEFTRVPNADFGLHHVPEAEPAEKAVLLSDVFPTAFEVGALNGRVAPGDTVLVVGAGPIGLAVVAAVRLFSPARVIVTDRDDTRLRAARAVGADATVRAEEDPGRLVADLTDGLGADVAVEAVGTPATFELCAAVLRPGGRLANVGVHGSPASLALHELWNRNVTITTGLVDTFSTPRLLSMLASDRLPAGELVTHRFALEQMEEAYATFGDALGSEALKVVLAR</sequence>
<dbReference type="SUPFAM" id="SSF51735">
    <property type="entry name" value="NAD(P)-binding Rossmann-fold domains"/>
    <property type="match status" value="1"/>
</dbReference>
<dbReference type="RefSeq" id="WP_168088281.1">
    <property type="nucleotide sequence ID" value="NZ_BHZH01000228.1"/>
</dbReference>
<evidence type="ECO:0000256" key="4">
    <source>
        <dbReference type="ARBA" id="ARBA00022833"/>
    </source>
</evidence>
<dbReference type="InterPro" id="IPR002328">
    <property type="entry name" value="ADH_Zn_CS"/>
</dbReference>
<dbReference type="InterPro" id="IPR013154">
    <property type="entry name" value="ADH-like_N"/>
</dbReference>
<keyword evidence="9" id="KW-1185">Reference proteome</keyword>
<dbReference type="EMBL" id="JAAVJC010000075">
    <property type="protein sequence ID" value="NJQ15510.1"/>
    <property type="molecule type" value="Genomic_DNA"/>
</dbReference>
<gene>
    <name evidence="8" type="ORF">HCN52_11240</name>
</gene>
<protein>
    <submittedName>
        <fullName evidence="8">Alcohol dehydrogenase catalytic domain-containing protein</fullName>
    </submittedName>
</protein>
<evidence type="ECO:0000313" key="8">
    <source>
        <dbReference type="EMBL" id="NJQ15510.1"/>
    </source>
</evidence>
<dbReference type="PANTHER" id="PTHR42813">
    <property type="entry name" value="ZINC-TYPE ALCOHOL DEHYDROGENASE-LIKE"/>
    <property type="match status" value="1"/>
</dbReference>
<keyword evidence="5" id="KW-0560">Oxidoreductase</keyword>
<dbReference type="SMART" id="SM00829">
    <property type="entry name" value="PKS_ER"/>
    <property type="match status" value="1"/>
</dbReference>
<accession>A0ABX1C8N8</accession>
<dbReference type="Gene3D" id="3.40.50.720">
    <property type="entry name" value="NAD(P)-binding Rossmann-like Domain"/>
    <property type="match status" value="1"/>
</dbReference>
<keyword evidence="4 6" id="KW-0862">Zinc</keyword>
<reference evidence="8 9" key="1">
    <citation type="submission" date="2020-03" db="EMBL/GenBank/DDBJ databases">
        <title>Draft genome of Streptomyces sp. ventii, isolated from the Axial Seamount in the Pacific Ocean, and resequencing of the two type strains Streptomyces lonarensis strain NCL 716 and Streptomyces bohaiensis strain 11A07.</title>
        <authorList>
            <person name="Loughran R.M."/>
            <person name="Pfannmuller K.M."/>
            <person name="Wasson B.J."/>
            <person name="Deadmond M.C."/>
            <person name="Paddock B.E."/>
            <person name="Koyack M.J."/>
            <person name="Gallegos D.A."/>
            <person name="Mitchell E.A."/>
            <person name="Ushijima B."/>
            <person name="Saw J.H."/>
            <person name="Mcphail K.L."/>
            <person name="Videau P."/>
        </authorList>
    </citation>
    <scope>NUCLEOTIDE SEQUENCE [LARGE SCALE GENOMIC DNA]</scope>
    <source>
        <strain evidence="8 9">11A07</strain>
    </source>
</reference>
<keyword evidence="3 6" id="KW-0479">Metal-binding</keyword>
<name>A0ABX1C8N8_9ACTN</name>
<comment type="cofactor">
    <cofactor evidence="1 6">
        <name>Zn(2+)</name>
        <dbReference type="ChEBI" id="CHEBI:29105"/>
    </cofactor>
</comment>
<dbReference type="Pfam" id="PF08240">
    <property type="entry name" value="ADH_N"/>
    <property type="match status" value="1"/>
</dbReference>
<evidence type="ECO:0000256" key="2">
    <source>
        <dbReference type="ARBA" id="ARBA00008072"/>
    </source>
</evidence>
<dbReference type="PROSITE" id="PS00059">
    <property type="entry name" value="ADH_ZINC"/>
    <property type="match status" value="1"/>
</dbReference>